<evidence type="ECO:0008006" key="5">
    <source>
        <dbReference type="Google" id="ProtNLM"/>
    </source>
</evidence>
<gene>
    <name evidence="3" type="ORF">DDQ41_07135</name>
</gene>
<dbReference type="PROSITE" id="PS51257">
    <property type="entry name" value="PROKAR_LIPOPROTEIN"/>
    <property type="match status" value="1"/>
</dbReference>
<feature type="compositionally biased region" description="Low complexity" evidence="1">
    <location>
        <begin position="25"/>
        <end position="54"/>
    </location>
</feature>
<sequence>MRIRRLWSGVVCAVLVSCGPVSGDTGSEGPPEAGEAPASAPATARAATAPAPAAHGPLFLGPGDCSGRGRTDVREVPCTSEKAAARVIARHDGRRRDGPACPAATDFVLHISEHRPEFDEDGDGSVPRGYACMRNLEPPHPGDPGGGGGPHTVVGDCLHGSSVGQVRETPCDGSGAHRPEFRLESAVDERSRCPGSTDLFVELPVGEAPVGCARRL</sequence>
<feature type="region of interest" description="Disordered" evidence="1">
    <location>
        <begin position="22"/>
        <end position="62"/>
    </location>
</feature>
<feature type="region of interest" description="Disordered" evidence="1">
    <location>
        <begin position="134"/>
        <end position="158"/>
    </location>
</feature>
<feature type="chain" id="PRO_5045115148" description="Lipoprotein" evidence="2">
    <location>
        <begin position="24"/>
        <end position="216"/>
    </location>
</feature>
<keyword evidence="4" id="KW-1185">Reference proteome</keyword>
<dbReference type="RefSeq" id="WP_109293719.1">
    <property type="nucleotide sequence ID" value="NZ_CP029254.1"/>
</dbReference>
<evidence type="ECO:0000313" key="4">
    <source>
        <dbReference type="Proteomes" id="UP000245051"/>
    </source>
</evidence>
<protein>
    <recommendedName>
        <fullName evidence="5">Lipoprotein</fullName>
    </recommendedName>
</protein>
<name>A0ABN5KDY4_9ACTN</name>
<feature type="signal peptide" evidence="2">
    <location>
        <begin position="1"/>
        <end position="23"/>
    </location>
</feature>
<reference evidence="3 4" key="1">
    <citation type="submission" date="2018-05" db="EMBL/GenBank/DDBJ databases">
        <title>Complete genome sequence of the Type Strain of Streptomyces spongiicola HNM0071, the producer of staurosporine.</title>
        <authorList>
            <person name="Zhou S."/>
            <person name="Huang X."/>
        </authorList>
    </citation>
    <scope>NUCLEOTIDE SEQUENCE [LARGE SCALE GENOMIC DNA]</scope>
    <source>
        <strain evidence="3 4">HNM0071</strain>
    </source>
</reference>
<proteinExistence type="predicted"/>
<dbReference type="Proteomes" id="UP000245051">
    <property type="component" value="Chromosome"/>
</dbReference>
<evidence type="ECO:0000313" key="3">
    <source>
        <dbReference type="EMBL" id="AWK08733.1"/>
    </source>
</evidence>
<accession>A0ABN5KDY4</accession>
<dbReference type="EMBL" id="CP029254">
    <property type="protein sequence ID" value="AWK08733.1"/>
    <property type="molecule type" value="Genomic_DNA"/>
</dbReference>
<organism evidence="3 4">
    <name type="scientific">Streptomyces spongiicola</name>
    <dbReference type="NCBI Taxonomy" id="1690221"/>
    <lineage>
        <taxon>Bacteria</taxon>
        <taxon>Bacillati</taxon>
        <taxon>Actinomycetota</taxon>
        <taxon>Actinomycetes</taxon>
        <taxon>Kitasatosporales</taxon>
        <taxon>Streptomycetaceae</taxon>
        <taxon>Streptomyces</taxon>
    </lineage>
</organism>
<keyword evidence="2" id="KW-0732">Signal</keyword>
<evidence type="ECO:0000256" key="1">
    <source>
        <dbReference type="SAM" id="MobiDB-lite"/>
    </source>
</evidence>
<evidence type="ECO:0000256" key="2">
    <source>
        <dbReference type="SAM" id="SignalP"/>
    </source>
</evidence>